<feature type="domain" description="N-acetyltransferase" evidence="6">
    <location>
        <begin position="120"/>
        <end position="195"/>
    </location>
</feature>
<feature type="transmembrane region" description="Helical" evidence="5">
    <location>
        <begin position="335"/>
        <end position="361"/>
    </location>
</feature>
<dbReference type="GO" id="GO:0016747">
    <property type="term" value="F:acyltransferase activity, transferring groups other than amino-acyl groups"/>
    <property type="evidence" value="ECO:0007669"/>
    <property type="project" value="InterPro"/>
</dbReference>
<dbReference type="RefSeq" id="XP_033662739.1">
    <property type="nucleotide sequence ID" value="XM_033808780.1"/>
</dbReference>
<evidence type="ECO:0000313" key="7">
    <source>
        <dbReference type="EMBL" id="KAF2161850.1"/>
    </source>
</evidence>
<dbReference type="InterPro" id="IPR000182">
    <property type="entry name" value="GNAT_dom"/>
</dbReference>
<feature type="compositionally biased region" description="Polar residues" evidence="4">
    <location>
        <begin position="247"/>
        <end position="262"/>
    </location>
</feature>
<keyword evidence="1" id="KW-0808">Transferase</keyword>
<evidence type="ECO:0000256" key="4">
    <source>
        <dbReference type="SAM" id="MobiDB-lite"/>
    </source>
</evidence>
<name>A0A6A6C6M4_ZASCE</name>
<dbReference type="OrthoDB" id="64477at2759"/>
<evidence type="ECO:0000256" key="5">
    <source>
        <dbReference type="SAM" id="Phobius"/>
    </source>
</evidence>
<feature type="region of interest" description="Disordered" evidence="4">
    <location>
        <begin position="501"/>
        <end position="523"/>
    </location>
</feature>
<keyword evidence="5" id="KW-0812">Transmembrane</keyword>
<dbReference type="AlphaFoldDB" id="A0A6A6C6M4"/>
<dbReference type="EMBL" id="ML993617">
    <property type="protein sequence ID" value="KAF2161850.1"/>
    <property type="molecule type" value="Genomic_DNA"/>
</dbReference>
<dbReference type="InterPro" id="IPR016181">
    <property type="entry name" value="Acyl_CoA_acyltransferase"/>
</dbReference>
<dbReference type="PROSITE" id="PS51186">
    <property type="entry name" value="GNAT"/>
    <property type="match status" value="1"/>
</dbReference>
<sequence length="534" mass="58213">MYYTERLMLRAFDLRADEKVVAQMFNDVETMWALSAEVPRADQYNAKKFIEGIAARTNGVPSFVICLKPEQGLDSLGPDDDLFVKDGKARYPMIGMLNLGGSPQMSYVNRVMRFGINFTKEHQGKGFGTEVLTWAMDYMFGSLGIHKCELDVSSDNPRAIRCYEKVGFVREGVLRSNYLKNGQWLDNLKMGLLEDEWRELRAGKAAKIPPRSTSSRQSSTLPSDIQEGLQQLQNSKAIPQEVRKSRYSQSNITQTNSASTAPKMSFDLEKGAGASSASVQQPTTARLSNTFPPTYEQHVNDNMRNFESEFQEVKLRDFDGIQDSKPKQRKRKCPAWVWLLTGISILLIISALLGGLIIHYMNKQNSHVDKVASQTSLATRSEETTTISPSTMTVYITQTPPTPSTQVVVTTLTPSTSTPSIVTVTSTTTASSPESTSTSTTESPSTTTTSIITTASASTSSINPSEAALSSSIAAERSLKSAEMITSPITTTLMSVTTATEVSVSTPPPEPSKTLIPMPGGEIGKCGVPGQACN</sequence>
<comment type="similarity">
    <text evidence="3">Belongs to the acetyltransferase family. RimJ subfamily.</text>
</comment>
<gene>
    <name evidence="7" type="ORF">M409DRAFT_27906</name>
</gene>
<dbReference type="CDD" id="cd04301">
    <property type="entry name" value="NAT_SF"/>
    <property type="match status" value="1"/>
</dbReference>
<evidence type="ECO:0000313" key="8">
    <source>
        <dbReference type="Proteomes" id="UP000799537"/>
    </source>
</evidence>
<evidence type="ECO:0000256" key="2">
    <source>
        <dbReference type="ARBA" id="ARBA00023315"/>
    </source>
</evidence>
<dbReference type="Gene3D" id="3.40.630.30">
    <property type="match status" value="1"/>
</dbReference>
<evidence type="ECO:0000256" key="3">
    <source>
        <dbReference type="ARBA" id="ARBA00038502"/>
    </source>
</evidence>
<dbReference type="GeneID" id="54562052"/>
<reference evidence="7" key="1">
    <citation type="journal article" date="2020" name="Stud. Mycol.">
        <title>101 Dothideomycetes genomes: a test case for predicting lifestyles and emergence of pathogens.</title>
        <authorList>
            <person name="Haridas S."/>
            <person name="Albert R."/>
            <person name="Binder M."/>
            <person name="Bloem J."/>
            <person name="Labutti K."/>
            <person name="Salamov A."/>
            <person name="Andreopoulos B."/>
            <person name="Baker S."/>
            <person name="Barry K."/>
            <person name="Bills G."/>
            <person name="Bluhm B."/>
            <person name="Cannon C."/>
            <person name="Castanera R."/>
            <person name="Culley D."/>
            <person name="Daum C."/>
            <person name="Ezra D."/>
            <person name="Gonzalez J."/>
            <person name="Henrissat B."/>
            <person name="Kuo A."/>
            <person name="Liang C."/>
            <person name="Lipzen A."/>
            <person name="Lutzoni F."/>
            <person name="Magnuson J."/>
            <person name="Mondo S."/>
            <person name="Nolan M."/>
            <person name="Ohm R."/>
            <person name="Pangilinan J."/>
            <person name="Park H.-J."/>
            <person name="Ramirez L."/>
            <person name="Alfaro M."/>
            <person name="Sun H."/>
            <person name="Tritt A."/>
            <person name="Yoshinaga Y."/>
            <person name="Zwiers L.-H."/>
            <person name="Turgeon B."/>
            <person name="Goodwin S."/>
            <person name="Spatafora J."/>
            <person name="Crous P."/>
            <person name="Grigoriev I."/>
        </authorList>
    </citation>
    <scope>NUCLEOTIDE SEQUENCE</scope>
    <source>
        <strain evidence="7">ATCC 36951</strain>
    </source>
</reference>
<keyword evidence="5" id="KW-1133">Transmembrane helix</keyword>
<feature type="compositionally biased region" description="Low complexity" evidence="4">
    <location>
        <begin position="209"/>
        <end position="223"/>
    </location>
</feature>
<dbReference type="Pfam" id="PF13302">
    <property type="entry name" value="Acetyltransf_3"/>
    <property type="match status" value="1"/>
</dbReference>
<feature type="compositionally biased region" description="Polar residues" evidence="4">
    <location>
        <begin position="275"/>
        <end position="292"/>
    </location>
</feature>
<proteinExistence type="inferred from homology"/>
<keyword evidence="8" id="KW-1185">Reference proteome</keyword>
<keyword evidence="2" id="KW-0012">Acyltransferase</keyword>
<protein>
    <recommendedName>
        <fullName evidence="6">N-acetyltransferase domain-containing protein</fullName>
    </recommendedName>
</protein>
<dbReference type="Proteomes" id="UP000799537">
    <property type="component" value="Unassembled WGS sequence"/>
</dbReference>
<organism evidence="7 8">
    <name type="scientific">Zasmidium cellare ATCC 36951</name>
    <dbReference type="NCBI Taxonomy" id="1080233"/>
    <lineage>
        <taxon>Eukaryota</taxon>
        <taxon>Fungi</taxon>
        <taxon>Dikarya</taxon>
        <taxon>Ascomycota</taxon>
        <taxon>Pezizomycotina</taxon>
        <taxon>Dothideomycetes</taxon>
        <taxon>Dothideomycetidae</taxon>
        <taxon>Mycosphaerellales</taxon>
        <taxon>Mycosphaerellaceae</taxon>
        <taxon>Zasmidium</taxon>
    </lineage>
</organism>
<accession>A0A6A6C6M4</accession>
<evidence type="ECO:0000259" key="6">
    <source>
        <dbReference type="PROSITE" id="PS51186"/>
    </source>
</evidence>
<keyword evidence="5" id="KW-0472">Membrane</keyword>
<feature type="region of interest" description="Disordered" evidence="4">
    <location>
        <begin position="204"/>
        <end position="298"/>
    </location>
</feature>
<dbReference type="PANTHER" id="PTHR43792:SF8">
    <property type="entry name" value="[RIBOSOMAL PROTEIN US5]-ALANINE N-ACETYLTRANSFERASE"/>
    <property type="match status" value="1"/>
</dbReference>
<dbReference type="PANTHER" id="PTHR43792">
    <property type="entry name" value="GNAT FAMILY, PUTATIVE (AFU_ORTHOLOGUE AFUA_3G00765)-RELATED-RELATED"/>
    <property type="match status" value="1"/>
</dbReference>
<dbReference type="SUPFAM" id="SSF55729">
    <property type="entry name" value="Acyl-CoA N-acyltransferases (Nat)"/>
    <property type="match status" value="1"/>
</dbReference>
<feature type="compositionally biased region" description="Polar residues" evidence="4">
    <location>
        <begin position="228"/>
        <end position="237"/>
    </location>
</feature>
<dbReference type="InterPro" id="IPR051531">
    <property type="entry name" value="N-acetyltransferase"/>
</dbReference>
<feature type="region of interest" description="Disordered" evidence="4">
    <location>
        <begin position="418"/>
        <end position="448"/>
    </location>
</feature>
<evidence type="ECO:0000256" key="1">
    <source>
        <dbReference type="ARBA" id="ARBA00022679"/>
    </source>
</evidence>